<organism evidence="1 2">
    <name type="scientific">Ficus carica</name>
    <name type="common">Common fig</name>
    <dbReference type="NCBI Taxonomy" id="3494"/>
    <lineage>
        <taxon>Eukaryota</taxon>
        <taxon>Viridiplantae</taxon>
        <taxon>Streptophyta</taxon>
        <taxon>Embryophyta</taxon>
        <taxon>Tracheophyta</taxon>
        <taxon>Spermatophyta</taxon>
        <taxon>Magnoliopsida</taxon>
        <taxon>eudicotyledons</taxon>
        <taxon>Gunneridae</taxon>
        <taxon>Pentapetalae</taxon>
        <taxon>rosids</taxon>
        <taxon>fabids</taxon>
        <taxon>Rosales</taxon>
        <taxon>Moraceae</taxon>
        <taxon>Ficeae</taxon>
        <taxon>Ficus</taxon>
    </lineage>
</organism>
<dbReference type="AlphaFoldDB" id="A0AA88CS50"/>
<dbReference type="EMBL" id="BTGU01003140">
    <property type="protein sequence ID" value="GMN27402.1"/>
    <property type="molecule type" value="Genomic_DNA"/>
</dbReference>
<gene>
    <name evidence="1" type="ORF">TIFTF001_044114</name>
</gene>
<accession>A0AA88CS50</accession>
<reference evidence="1" key="1">
    <citation type="submission" date="2023-07" db="EMBL/GenBank/DDBJ databases">
        <title>draft genome sequence of fig (Ficus carica).</title>
        <authorList>
            <person name="Takahashi T."/>
            <person name="Nishimura K."/>
        </authorList>
    </citation>
    <scope>NUCLEOTIDE SEQUENCE</scope>
</reference>
<proteinExistence type="predicted"/>
<evidence type="ECO:0000313" key="2">
    <source>
        <dbReference type="Proteomes" id="UP001187192"/>
    </source>
</evidence>
<name>A0AA88CS50_FICCA</name>
<sequence>MEGGVVAEKEAVRSALSRVQAFLLHSWAETQARMISRLHLPSPQITGLVFSFPDCQPHLVFQRVSS</sequence>
<keyword evidence="2" id="KW-1185">Reference proteome</keyword>
<evidence type="ECO:0000313" key="1">
    <source>
        <dbReference type="EMBL" id="GMN27402.1"/>
    </source>
</evidence>
<dbReference type="Proteomes" id="UP001187192">
    <property type="component" value="Unassembled WGS sequence"/>
</dbReference>
<comment type="caution">
    <text evidence="1">The sequence shown here is derived from an EMBL/GenBank/DDBJ whole genome shotgun (WGS) entry which is preliminary data.</text>
</comment>
<protein>
    <submittedName>
        <fullName evidence="1">Uncharacterized protein</fullName>
    </submittedName>
</protein>